<feature type="domain" description="CMP/dCMP-type deaminase" evidence="16">
    <location>
        <begin position="1"/>
        <end position="116"/>
    </location>
</feature>
<sequence>MVLALALGARGLGRVWPNPAVGCVVVAAGRIIGRGWTADGGRSHAETMALKQAGEAARGATAYVTLEPCAHHGKTPPCAETLVNAGVARVVTALEDPDPRVAGRGHAILRDAGITVTTGVMQSEALRAHAGFLKRVQEDRPMITLKLASSFDGRIATATGESQWITGPEARRMVHLQRARHDAVMVGGGTARADDPTLTVRDLGISRQPVRIIASRNLDLPLSGNLARTAGVVPLWLCHGEGADPALIDAWSGMGATLIPCAIRQGLLDPASILNALGQAGLTRVFVEGGGAFAASLLRAGLVDELIGFTAGIALGAEGLPSLGPLGLQRLALAPRFELVEQRQLGADIMHNWRKT</sequence>
<dbReference type="GO" id="GO:0008835">
    <property type="term" value="F:diaminohydroxyphosphoribosylaminopyrimidine deaminase activity"/>
    <property type="evidence" value="ECO:0007669"/>
    <property type="project" value="UniProtKB-EC"/>
</dbReference>
<keyword evidence="11" id="KW-0511">Multifunctional enzyme</keyword>
<dbReference type="GO" id="GO:0008703">
    <property type="term" value="F:5-amino-6-(5-phosphoribosylamino)uracil reductase activity"/>
    <property type="evidence" value="ECO:0007669"/>
    <property type="project" value="UniProtKB-EC"/>
</dbReference>
<evidence type="ECO:0000256" key="4">
    <source>
        <dbReference type="ARBA" id="ARBA00005259"/>
    </source>
</evidence>
<dbReference type="InterPro" id="IPR016192">
    <property type="entry name" value="APOBEC/CMP_deaminase_Zn-bd"/>
</dbReference>
<keyword evidence="10 12" id="KW-0560">Oxidoreductase</keyword>
<feature type="binding site" evidence="14">
    <location>
        <position position="198"/>
    </location>
    <ligand>
        <name>substrate</name>
    </ligand>
</feature>
<dbReference type="SUPFAM" id="SSF53597">
    <property type="entry name" value="Dihydrofolate reductase-like"/>
    <property type="match status" value="1"/>
</dbReference>
<feature type="binding site" evidence="14">
    <location>
        <position position="162"/>
    </location>
    <ligand>
        <name>substrate</name>
    </ligand>
</feature>
<evidence type="ECO:0000256" key="8">
    <source>
        <dbReference type="ARBA" id="ARBA00022833"/>
    </source>
</evidence>
<evidence type="ECO:0000256" key="15">
    <source>
        <dbReference type="PIRSR" id="PIRSR006769-3"/>
    </source>
</evidence>
<dbReference type="UniPathway" id="UPA00275">
    <property type="reaction ID" value="UER00401"/>
</dbReference>
<comment type="cofactor">
    <cofactor evidence="12 15">
        <name>Zn(2+)</name>
        <dbReference type="ChEBI" id="CHEBI:29105"/>
    </cofactor>
    <text evidence="12 15">Binds 1 zinc ion.</text>
</comment>
<evidence type="ECO:0000256" key="9">
    <source>
        <dbReference type="ARBA" id="ARBA00022857"/>
    </source>
</evidence>
<evidence type="ECO:0000256" key="11">
    <source>
        <dbReference type="ARBA" id="ARBA00023268"/>
    </source>
</evidence>
<dbReference type="InterPro" id="IPR004794">
    <property type="entry name" value="Eubact_RibD"/>
</dbReference>
<keyword evidence="18" id="KW-1185">Reference proteome</keyword>
<dbReference type="PROSITE" id="PS00903">
    <property type="entry name" value="CYT_DCMP_DEAMINASES_1"/>
    <property type="match status" value="1"/>
</dbReference>
<evidence type="ECO:0000256" key="5">
    <source>
        <dbReference type="ARBA" id="ARBA00007417"/>
    </source>
</evidence>
<comment type="pathway">
    <text evidence="2 12">Cofactor biosynthesis; riboflavin biosynthesis; 5-amino-6-(D-ribitylamino)uracil from GTP: step 2/4.</text>
</comment>
<evidence type="ECO:0000256" key="3">
    <source>
        <dbReference type="ARBA" id="ARBA00004910"/>
    </source>
</evidence>
<dbReference type="InterPro" id="IPR024072">
    <property type="entry name" value="DHFR-like_dom_sf"/>
</dbReference>
<keyword evidence="9 12" id="KW-0521">NADP</keyword>
<comment type="similarity">
    <text evidence="4 12">In the N-terminal section; belongs to the cytidine and deoxycytidylate deaminase family.</text>
</comment>
<dbReference type="InterPro" id="IPR002734">
    <property type="entry name" value="RibDG_C"/>
</dbReference>
<dbReference type="InterPro" id="IPR050765">
    <property type="entry name" value="Riboflavin_Biosynth_HTPR"/>
</dbReference>
<evidence type="ECO:0000256" key="12">
    <source>
        <dbReference type="PIRNR" id="PIRNR006769"/>
    </source>
</evidence>
<feature type="binding site" evidence="15">
    <location>
        <position position="44"/>
    </location>
    <ligand>
        <name>Zn(2+)</name>
        <dbReference type="ChEBI" id="CHEBI:29105"/>
        <note>catalytic</note>
    </ligand>
</feature>
<proteinExistence type="inferred from homology"/>
<dbReference type="EMBL" id="CP032125">
    <property type="protein sequence ID" value="AXX98329.1"/>
    <property type="molecule type" value="Genomic_DNA"/>
</dbReference>
<comment type="catalytic activity">
    <reaction evidence="12">
        <text>2,5-diamino-6-hydroxy-4-(5-phosphoribosylamino)-pyrimidine + H2O + H(+) = 5-amino-6-(5-phospho-D-ribosylamino)uracil + NH4(+)</text>
        <dbReference type="Rhea" id="RHEA:21868"/>
        <dbReference type="ChEBI" id="CHEBI:15377"/>
        <dbReference type="ChEBI" id="CHEBI:15378"/>
        <dbReference type="ChEBI" id="CHEBI:28938"/>
        <dbReference type="ChEBI" id="CHEBI:58453"/>
        <dbReference type="ChEBI" id="CHEBI:58614"/>
        <dbReference type="EC" id="3.5.4.26"/>
    </reaction>
</comment>
<keyword evidence="8 12" id="KW-0862">Zinc</keyword>
<evidence type="ECO:0000256" key="2">
    <source>
        <dbReference type="ARBA" id="ARBA00004882"/>
    </source>
</evidence>
<feature type="binding site" evidence="14">
    <location>
        <position position="194"/>
    </location>
    <ligand>
        <name>NADP(+)</name>
        <dbReference type="ChEBI" id="CHEBI:58349"/>
    </ligand>
</feature>
<keyword evidence="6 12" id="KW-0686">Riboflavin biosynthesis</keyword>
<dbReference type="Gene3D" id="3.40.140.10">
    <property type="entry name" value="Cytidine Deaminase, domain 2"/>
    <property type="match status" value="1"/>
</dbReference>
<feature type="binding site" evidence="14">
    <location>
        <position position="288"/>
    </location>
    <ligand>
        <name>substrate</name>
    </ligand>
</feature>
<name>A0A347UHK1_9RHOB</name>
<dbReference type="Pfam" id="PF01872">
    <property type="entry name" value="RibD_C"/>
    <property type="match status" value="1"/>
</dbReference>
<evidence type="ECO:0000256" key="1">
    <source>
        <dbReference type="ARBA" id="ARBA00002151"/>
    </source>
</evidence>
<feature type="binding site" evidence="14">
    <location>
        <position position="201"/>
    </location>
    <ligand>
        <name>substrate</name>
    </ligand>
</feature>
<evidence type="ECO:0000256" key="14">
    <source>
        <dbReference type="PIRSR" id="PIRSR006769-2"/>
    </source>
</evidence>
<keyword evidence="7 12" id="KW-0479">Metal-binding</keyword>
<evidence type="ECO:0000313" key="18">
    <source>
        <dbReference type="Proteomes" id="UP000261704"/>
    </source>
</evidence>
<feature type="active site" description="Proton donor" evidence="13">
    <location>
        <position position="46"/>
    </location>
</feature>
<dbReference type="PROSITE" id="PS51747">
    <property type="entry name" value="CYT_DCMP_DEAMINASES_2"/>
    <property type="match status" value="1"/>
</dbReference>
<evidence type="ECO:0000256" key="10">
    <source>
        <dbReference type="ARBA" id="ARBA00023002"/>
    </source>
</evidence>
<dbReference type="Gene3D" id="3.40.430.10">
    <property type="entry name" value="Dihydrofolate Reductase, subunit A"/>
    <property type="match status" value="1"/>
</dbReference>
<dbReference type="NCBIfam" id="TIGR00227">
    <property type="entry name" value="ribD_Cterm"/>
    <property type="match status" value="1"/>
</dbReference>
<feature type="binding site" evidence="14">
    <location>
        <begin position="290"/>
        <end position="296"/>
    </location>
    <ligand>
        <name>NADP(+)</name>
        <dbReference type="ChEBI" id="CHEBI:58349"/>
    </ligand>
</feature>
<evidence type="ECO:0000259" key="16">
    <source>
        <dbReference type="PROSITE" id="PS51747"/>
    </source>
</evidence>
<evidence type="ECO:0000256" key="13">
    <source>
        <dbReference type="PIRSR" id="PIRSR006769-1"/>
    </source>
</evidence>
<dbReference type="OrthoDB" id="9800865at2"/>
<dbReference type="Pfam" id="PF00383">
    <property type="entry name" value="dCMP_cyt_deam_1"/>
    <property type="match status" value="1"/>
</dbReference>
<dbReference type="EC" id="1.1.1.193" evidence="12"/>
<feature type="binding site" evidence="14">
    <location>
        <position position="148"/>
    </location>
    <ligand>
        <name>NADP(+)</name>
        <dbReference type="ChEBI" id="CHEBI:58349"/>
    </ligand>
</feature>
<accession>A0A347UHK1</accession>
<dbReference type="GO" id="GO:0009231">
    <property type="term" value="P:riboflavin biosynthetic process"/>
    <property type="evidence" value="ECO:0007669"/>
    <property type="project" value="UniProtKB-UniPathway"/>
</dbReference>
<feature type="binding site" evidence="15">
    <location>
        <position position="78"/>
    </location>
    <ligand>
        <name>Zn(2+)</name>
        <dbReference type="ChEBI" id="CHEBI:29105"/>
        <note>catalytic</note>
    </ligand>
</feature>
<organism evidence="17 18">
    <name type="scientific">Profundibacter amoris</name>
    <dbReference type="NCBI Taxonomy" id="2171755"/>
    <lineage>
        <taxon>Bacteria</taxon>
        <taxon>Pseudomonadati</taxon>
        <taxon>Pseudomonadota</taxon>
        <taxon>Alphaproteobacteria</taxon>
        <taxon>Rhodobacterales</taxon>
        <taxon>Paracoccaceae</taxon>
        <taxon>Profundibacter</taxon>
    </lineage>
</organism>
<protein>
    <recommendedName>
        <fullName evidence="12">Riboflavin biosynthesis protein RibD</fullName>
    </recommendedName>
    <domain>
        <recommendedName>
            <fullName evidence="12">Diaminohydroxyphosphoribosylaminopyrimidine deaminase</fullName>
            <shortName evidence="12">DRAP deaminase</shortName>
            <ecNumber evidence="12">3.5.4.26</ecNumber>
        </recommendedName>
        <alternativeName>
            <fullName evidence="12">Riboflavin-specific deaminase</fullName>
        </alternativeName>
    </domain>
    <domain>
        <recommendedName>
            <fullName evidence="12">5-amino-6-(5-phosphoribosylamino)uracil reductase</fullName>
            <ecNumber evidence="12">1.1.1.193</ecNumber>
        </recommendedName>
        <alternativeName>
            <fullName evidence="12">HTP reductase</fullName>
        </alternativeName>
    </domain>
</protein>
<feature type="binding site" evidence="14">
    <location>
        <position position="178"/>
    </location>
    <ligand>
        <name>substrate</name>
    </ligand>
</feature>
<dbReference type="Proteomes" id="UP000261704">
    <property type="component" value="Chromosome"/>
</dbReference>
<dbReference type="PANTHER" id="PTHR38011">
    <property type="entry name" value="DIHYDROFOLATE REDUCTASE FAMILY PROTEIN (AFU_ORTHOLOGUE AFUA_8G06820)"/>
    <property type="match status" value="1"/>
</dbReference>
<dbReference type="AlphaFoldDB" id="A0A347UHK1"/>
<keyword evidence="12 17" id="KW-0378">Hydrolase</keyword>
<feature type="binding site" evidence="14">
    <location>
        <position position="164"/>
    </location>
    <ligand>
        <name>NADP(+)</name>
        <dbReference type="ChEBI" id="CHEBI:58349"/>
    </ligand>
</feature>
<dbReference type="GO" id="GO:0008270">
    <property type="term" value="F:zinc ion binding"/>
    <property type="evidence" value="ECO:0007669"/>
    <property type="project" value="InterPro"/>
</dbReference>
<comment type="function">
    <text evidence="1 12">Converts 2,5-diamino-6-(ribosylamino)-4(3h)-pyrimidinone 5'-phosphate into 5-amino-6-(ribosylamino)-2,4(1h,3h)-pyrimidinedione 5'-phosphate.</text>
</comment>
<evidence type="ECO:0000256" key="7">
    <source>
        <dbReference type="ARBA" id="ARBA00022723"/>
    </source>
</evidence>
<dbReference type="NCBIfam" id="TIGR00326">
    <property type="entry name" value="eubact_ribD"/>
    <property type="match status" value="1"/>
</dbReference>
<dbReference type="KEGG" id="pamo:BAR1_10565"/>
<dbReference type="InterPro" id="IPR011549">
    <property type="entry name" value="RibD_C"/>
</dbReference>
<dbReference type="EC" id="3.5.4.26" evidence="12"/>
<dbReference type="InterPro" id="IPR016193">
    <property type="entry name" value="Cytidine_deaminase-like"/>
</dbReference>
<gene>
    <name evidence="17" type="primary">ribD</name>
    <name evidence="17" type="ORF">BAR1_10565</name>
</gene>
<feature type="binding site" evidence="14">
    <location>
        <position position="190"/>
    </location>
    <ligand>
        <name>NADP(+)</name>
        <dbReference type="ChEBI" id="CHEBI:58349"/>
    </ligand>
</feature>
<evidence type="ECO:0000256" key="6">
    <source>
        <dbReference type="ARBA" id="ARBA00022619"/>
    </source>
</evidence>
<comment type="catalytic activity">
    <reaction evidence="12">
        <text>5-amino-6-(5-phospho-D-ribitylamino)uracil + NADP(+) = 5-amino-6-(5-phospho-D-ribosylamino)uracil + NADPH + H(+)</text>
        <dbReference type="Rhea" id="RHEA:17845"/>
        <dbReference type="ChEBI" id="CHEBI:15378"/>
        <dbReference type="ChEBI" id="CHEBI:57783"/>
        <dbReference type="ChEBI" id="CHEBI:58349"/>
        <dbReference type="ChEBI" id="CHEBI:58421"/>
        <dbReference type="ChEBI" id="CHEBI:58453"/>
        <dbReference type="EC" id="1.1.1.193"/>
    </reaction>
</comment>
<feature type="binding site" evidence="15">
    <location>
        <position position="69"/>
    </location>
    <ligand>
        <name>Zn(2+)</name>
        <dbReference type="ChEBI" id="CHEBI:29105"/>
        <note>catalytic</note>
    </ligand>
</feature>
<reference evidence="17 18" key="1">
    <citation type="submission" date="2018-09" db="EMBL/GenBank/DDBJ databases">
        <title>Profundibacter amoris BAR1 gen. nov., sp. nov., a new member of the Roseobacter clade isolated at Lokis Castle Vent Field on the Arctic Mid-Oceanic Ridge.</title>
        <authorList>
            <person name="Le Moine Bauer S."/>
            <person name="Sjoeberg A.G."/>
            <person name="L'Haridon S."/>
            <person name="Stokke R."/>
            <person name="Roalkvam I."/>
            <person name="Steen I.H."/>
            <person name="Dahle H."/>
        </authorList>
    </citation>
    <scope>NUCLEOTIDE SEQUENCE [LARGE SCALE GENOMIC DNA]</scope>
    <source>
        <strain evidence="17 18">BAR1</strain>
    </source>
</reference>
<evidence type="ECO:0000313" key="17">
    <source>
        <dbReference type="EMBL" id="AXX98329.1"/>
    </source>
</evidence>
<comment type="similarity">
    <text evidence="5 12">In the C-terminal section; belongs to the HTP reductase family.</text>
</comment>
<dbReference type="InterPro" id="IPR002125">
    <property type="entry name" value="CMP_dCMP_dom"/>
</dbReference>
<dbReference type="PIRSF" id="PIRSF006769">
    <property type="entry name" value="RibD"/>
    <property type="match status" value="1"/>
</dbReference>
<dbReference type="GO" id="GO:0050661">
    <property type="term" value="F:NADP binding"/>
    <property type="evidence" value="ECO:0007669"/>
    <property type="project" value="InterPro"/>
</dbReference>
<dbReference type="PANTHER" id="PTHR38011:SF7">
    <property type="entry name" value="2,5-DIAMINO-6-RIBOSYLAMINO-4(3H)-PYRIMIDINONE 5'-PHOSPHATE REDUCTASE"/>
    <property type="match status" value="1"/>
</dbReference>
<dbReference type="SUPFAM" id="SSF53927">
    <property type="entry name" value="Cytidine deaminase-like"/>
    <property type="match status" value="1"/>
</dbReference>
<dbReference type="CDD" id="cd01284">
    <property type="entry name" value="Riboflavin_deaminase-reductase"/>
    <property type="match status" value="1"/>
</dbReference>
<comment type="pathway">
    <text evidence="3 12">Cofactor biosynthesis; riboflavin biosynthesis; 5-amino-6-(D-ribitylamino)uracil from GTP: step 3/4.</text>
</comment>